<organism evidence="1">
    <name type="scientific">marine sediment metagenome</name>
    <dbReference type="NCBI Taxonomy" id="412755"/>
    <lineage>
        <taxon>unclassified sequences</taxon>
        <taxon>metagenomes</taxon>
        <taxon>ecological metagenomes</taxon>
    </lineage>
</organism>
<accession>A0A0F9NYZ4</accession>
<evidence type="ECO:0000313" key="1">
    <source>
        <dbReference type="EMBL" id="KKN24735.1"/>
    </source>
</evidence>
<dbReference type="AlphaFoldDB" id="A0A0F9NYZ4"/>
<sequence>MPASSKISSTRFIRLAGKVKGKIVTLPLLCVRKNCIRKQLSKTREYKLVVKKKTELLGMVSHPSLYKSKTAPYIDVWCHPYREPDDYLTQKPRLLLSESDFVDPQYIHVYKKTDRYDYFYFTMGGRKAKRRKGYGVFMKMLPYLCKKKLRGLVINYTRKPLDLDRKEKRIWRYSQEFVKYRMKKYTPSKVAKIMASCKFGIFPNLSDCSPLLVTESLVRSTPVLVNNDILGGWKYVNENTGVLFTQNNISESIDKILSGTFSPREDFLSKYGFYSSAKKLADFGRKHLKSFKRCELACFQGASHILGQY</sequence>
<name>A0A0F9NYZ4_9ZZZZ</name>
<reference evidence="1" key="1">
    <citation type="journal article" date="2015" name="Nature">
        <title>Complex archaea that bridge the gap between prokaryotes and eukaryotes.</title>
        <authorList>
            <person name="Spang A."/>
            <person name="Saw J.H."/>
            <person name="Jorgensen S.L."/>
            <person name="Zaremba-Niedzwiedzka K."/>
            <person name="Martijn J."/>
            <person name="Lind A.E."/>
            <person name="van Eijk R."/>
            <person name="Schleper C."/>
            <person name="Guy L."/>
            <person name="Ettema T.J."/>
        </authorList>
    </citation>
    <scope>NUCLEOTIDE SEQUENCE</scope>
</reference>
<proteinExistence type="predicted"/>
<gene>
    <name evidence="1" type="ORF">LCGC14_0891820</name>
</gene>
<protein>
    <recommendedName>
        <fullName evidence="2">Glycosyl transferase family 1 domain-containing protein</fullName>
    </recommendedName>
</protein>
<dbReference type="Gene3D" id="3.40.50.2000">
    <property type="entry name" value="Glycogen Phosphorylase B"/>
    <property type="match status" value="1"/>
</dbReference>
<comment type="caution">
    <text evidence="1">The sequence shown here is derived from an EMBL/GenBank/DDBJ whole genome shotgun (WGS) entry which is preliminary data.</text>
</comment>
<dbReference type="EMBL" id="LAZR01002860">
    <property type="protein sequence ID" value="KKN24735.1"/>
    <property type="molecule type" value="Genomic_DNA"/>
</dbReference>
<evidence type="ECO:0008006" key="2">
    <source>
        <dbReference type="Google" id="ProtNLM"/>
    </source>
</evidence>
<dbReference type="SUPFAM" id="SSF53756">
    <property type="entry name" value="UDP-Glycosyltransferase/glycogen phosphorylase"/>
    <property type="match status" value="1"/>
</dbReference>